<dbReference type="Proteomes" id="UP000190848">
    <property type="component" value="Plasmid unnamed"/>
</dbReference>
<evidence type="ECO:0000313" key="1">
    <source>
        <dbReference type="EMBL" id="AQX03705.1"/>
    </source>
</evidence>
<reference evidence="1 2" key="1">
    <citation type="submission" date="2016-07" db="EMBL/GenBank/DDBJ databases">
        <title>Revisiting the taxonomy of the Elizabethkingia Genus using Whole-Genome Sequencing, Optical Mapping, and MALDI-TOF, along with proposal of three novel Elizabethkingia species: Elizabethkingia bruuniana sp. nov., Elizabethkingia ursingii sp. nov., and Elizabethkingia occulta sp. nov.</title>
        <authorList>
            <person name="Nicholson A.C."/>
        </authorList>
    </citation>
    <scope>NUCLEOTIDE SEQUENCE [LARGE SCALE GENOMIC DNA]</scope>
    <source>
        <strain evidence="1 2">F3201</strain>
        <plasmid evidence="1 2">unnamed</plasmid>
    </source>
</reference>
<sequence>MKENLAKIHAIADELFLSKTEVKLQSNNTRLLLRLISQYKNVPPTTPLWLLRDFCNKTNDLLPYPYVNWEAAAIGIKANNKVLEISFHLDNFKHP</sequence>
<dbReference type="AlphaFoldDB" id="A0AAU8VJS2"/>
<dbReference type="RefSeq" id="WP_078396989.1">
    <property type="nucleotide sequence ID" value="NZ_CP016375.1"/>
</dbReference>
<evidence type="ECO:0000313" key="2">
    <source>
        <dbReference type="Proteomes" id="UP000190848"/>
    </source>
</evidence>
<protein>
    <submittedName>
        <fullName evidence="1">Uncharacterized protein</fullName>
    </submittedName>
</protein>
<geneLocation type="plasmid" evidence="1 2">
    <name>unnamed</name>
</geneLocation>
<organism evidence="1 2">
    <name type="scientific">Elizabethkingia anophelis</name>
    <dbReference type="NCBI Taxonomy" id="1117645"/>
    <lineage>
        <taxon>Bacteria</taxon>
        <taxon>Pseudomonadati</taxon>
        <taxon>Bacteroidota</taxon>
        <taxon>Flavobacteriia</taxon>
        <taxon>Flavobacteriales</taxon>
        <taxon>Weeksellaceae</taxon>
        <taxon>Elizabethkingia</taxon>
    </lineage>
</organism>
<name>A0AAU8VJS2_9FLAO</name>
<accession>A0AAU8VJS2</accession>
<gene>
    <name evidence="1" type="ORF">BBD32_19365</name>
</gene>
<proteinExistence type="predicted"/>
<keyword evidence="1" id="KW-0614">Plasmid</keyword>
<dbReference type="EMBL" id="CP016375">
    <property type="protein sequence ID" value="AQX03705.1"/>
    <property type="molecule type" value="Genomic_DNA"/>
</dbReference>